<evidence type="ECO:0000256" key="6">
    <source>
        <dbReference type="ARBA" id="ARBA00022763"/>
    </source>
</evidence>
<keyword evidence="14" id="KW-1185">Reference proteome</keyword>
<evidence type="ECO:0000256" key="4">
    <source>
        <dbReference type="ARBA" id="ARBA00012030"/>
    </source>
</evidence>
<dbReference type="Pfam" id="PF03167">
    <property type="entry name" value="UDG"/>
    <property type="match status" value="1"/>
</dbReference>
<comment type="subcellular location">
    <subcellularLocation>
        <location evidence="9">Cytoplasm</location>
    </subcellularLocation>
</comment>
<dbReference type="InterPro" id="IPR036895">
    <property type="entry name" value="Uracil-DNA_glycosylase-like_sf"/>
</dbReference>
<dbReference type="GO" id="GO:0097510">
    <property type="term" value="P:base-excision repair, AP site formation via deaminated base removal"/>
    <property type="evidence" value="ECO:0007669"/>
    <property type="project" value="TreeGrafter"/>
</dbReference>
<dbReference type="NCBIfam" id="TIGR00628">
    <property type="entry name" value="ung"/>
    <property type="match status" value="1"/>
</dbReference>
<dbReference type="OrthoDB" id="9804372at2"/>
<keyword evidence="6 9" id="KW-0227">DNA damage</keyword>
<name>A0A239BWK3_9FIRM</name>
<keyword evidence="7 9" id="KW-0378">Hydrolase</keyword>
<dbReference type="InterPro" id="IPR018085">
    <property type="entry name" value="Ura-DNA_Glyclase_AS"/>
</dbReference>
<feature type="domain" description="Uracil-DNA glycosylase-like" evidence="12">
    <location>
        <begin position="49"/>
        <end position="209"/>
    </location>
</feature>
<keyword evidence="9" id="KW-0963">Cytoplasm</keyword>
<dbReference type="AlphaFoldDB" id="A0A239BWK3"/>
<evidence type="ECO:0000313" key="13">
    <source>
        <dbReference type="EMBL" id="SNS12270.1"/>
    </source>
</evidence>
<dbReference type="GO" id="GO:0004844">
    <property type="term" value="F:uracil DNA N-glycosylase activity"/>
    <property type="evidence" value="ECO:0007669"/>
    <property type="project" value="UniProtKB-UniRule"/>
</dbReference>
<evidence type="ECO:0000256" key="5">
    <source>
        <dbReference type="ARBA" id="ARBA00018429"/>
    </source>
</evidence>
<dbReference type="NCBIfam" id="NF003589">
    <property type="entry name" value="PRK05254.1-2"/>
    <property type="match status" value="1"/>
</dbReference>
<evidence type="ECO:0000256" key="7">
    <source>
        <dbReference type="ARBA" id="ARBA00022801"/>
    </source>
</evidence>
<protein>
    <recommendedName>
        <fullName evidence="5 9">Uracil-DNA glycosylase</fullName>
        <shortName evidence="9">UDG</shortName>
        <ecNumber evidence="4 9">3.2.2.27</ecNumber>
    </recommendedName>
</protein>
<keyword evidence="8 9" id="KW-0234">DNA repair</keyword>
<organism evidence="13 14">
    <name type="scientific">Anaerovirgula multivorans</name>
    <dbReference type="NCBI Taxonomy" id="312168"/>
    <lineage>
        <taxon>Bacteria</taxon>
        <taxon>Bacillati</taxon>
        <taxon>Bacillota</taxon>
        <taxon>Clostridia</taxon>
        <taxon>Peptostreptococcales</taxon>
        <taxon>Natronincolaceae</taxon>
        <taxon>Anaerovirgula</taxon>
    </lineage>
</organism>
<evidence type="ECO:0000313" key="14">
    <source>
        <dbReference type="Proteomes" id="UP000198304"/>
    </source>
</evidence>
<dbReference type="InterPro" id="IPR005122">
    <property type="entry name" value="Uracil-DNA_glycosylase-like"/>
</dbReference>
<dbReference type="NCBIfam" id="NF003592">
    <property type="entry name" value="PRK05254.1-5"/>
    <property type="match status" value="1"/>
</dbReference>
<proteinExistence type="inferred from homology"/>
<evidence type="ECO:0000256" key="10">
    <source>
        <dbReference type="PROSITE-ProRule" id="PRU10072"/>
    </source>
</evidence>
<evidence type="ECO:0000259" key="12">
    <source>
        <dbReference type="SMART" id="SM00986"/>
    </source>
</evidence>
<evidence type="ECO:0000256" key="3">
    <source>
        <dbReference type="ARBA" id="ARBA00008184"/>
    </source>
</evidence>
<dbReference type="CDD" id="cd10027">
    <property type="entry name" value="UDG-F1-like"/>
    <property type="match status" value="1"/>
</dbReference>
<evidence type="ECO:0000256" key="8">
    <source>
        <dbReference type="ARBA" id="ARBA00023204"/>
    </source>
</evidence>
<dbReference type="NCBIfam" id="NF003588">
    <property type="entry name" value="PRK05254.1-1"/>
    <property type="match status" value="1"/>
</dbReference>
<gene>
    <name evidence="9" type="primary">ung</name>
    <name evidence="13" type="ORF">SAMN05446037_1004180</name>
</gene>
<comment type="function">
    <text evidence="2 9 11">Excises uracil residues from the DNA which can arise as a result of misincorporation of dUMP residues by DNA polymerase or due to deamination of cytosine.</text>
</comment>
<dbReference type="HAMAP" id="MF_00148">
    <property type="entry name" value="UDG"/>
    <property type="match status" value="1"/>
</dbReference>
<sequence>MKILKNDWAPLLEEEFEKPYYLKLRQFLTEEYNSKIIYPDKYDIYNSLHLTPYNETKVVILGQDPYHGPGQAHGLSFSVKPGIPLPPSLQNIFKELKEDANCYIPNNGYLVEWAKQGVLMLNAVLTVRKGEPNSHKGAGWEIFTDRVIQLLNEREKPIVFILWGKNAQEKESYITSPNHYIIKAPHPSPFSANRGFFGSKPFSKTNTFLRKIGSEEINWQIPNL</sequence>
<dbReference type="Proteomes" id="UP000198304">
    <property type="component" value="Unassembled WGS sequence"/>
</dbReference>
<dbReference type="EMBL" id="FZOJ01000004">
    <property type="protein sequence ID" value="SNS12270.1"/>
    <property type="molecule type" value="Genomic_DNA"/>
</dbReference>
<feature type="active site" description="Proton acceptor" evidence="9 10">
    <location>
        <position position="64"/>
    </location>
</feature>
<evidence type="ECO:0000256" key="1">
    <source>
        <dbReference type="ARBA" id="ARBA00001400"/>
    </source>
</evidence>
<comment type="catalytic activity">
    <reaction evidence="1 9 11">
        <text>Hydrolyzes single-stranded DNA or mismatched double-stranded DNA and polynucleotides, releasing free uracil.</text>
        <dbReference type="EC" id="3.2.2.27"/>
    </reaction>
</comment>
<evidence type="ECO:0000256" key="2">
    <source>
        <dbReference type="ARBA" id="ARBA00002631"/>
    </source>
</evidence>
<dbReference type="PANTHER" id="PTHR11264:SF0">
    <property type="entry name" value="URACIL-DNA GLYCOSYLASE"/>
    <property type="match status" value="1"/>
</dbReference>
<dbReference type="SMART" id="SM00986">
    <property type="entry name" value="UDG"/>
    <property type="match status" value="1"/>
</dbReference>
<dbReference type="NCBIfam" id="NF003591">
    <property type="entry name" value="PRK05254.1-4"/>
    <property type="match status" value="1"/>
</dbReference>
<accession>A0A239BWK3</accession>
<dbReference type="SUPFAM" id="SSF52141">
    <property type="entry name" value="Uracil-DNA glycosylase-like"/>
    <property type="match status" value="1"/>
</dbReference>
<dbReference type="RefSeq" id="WP_089281957.1">
    <property type="nucleotide sequence ID" value="NZ_FZOJ01000004.1"/>
</dbReference>
<dbReference type="Gene3D" id="3.40.470.10">
    <property type="entry name" value="Uracil-DNA glycosylase-like domain"/>
    <property type="match status" value="1"/>
</dbReference>
<dbReference type="SMART" id="SM00987">
    <property type="entry name" value="UreE_C"/>
    <property type="match status" value="1"/>
</dbReference>
<dbReference type="PANTHER" id="PTHR11264">
    <property type="entry name" value="URACIL-DNA GLYCOSYLASE"/>
    <property type="match status" value="1"/>
</dbReference>
<dbReference type="FunFam" id="3.40.470.10:FF:000001">
    <property type="entry name" value="Uracil-DNA glycosylase"/>
    <property type="match status" value="1"/>
</dbReference>
<reference evidence="14" key="1">
    <citation type="submission" date="2017-06" db="EMBL/GenBank/DDBJ databases">
        <authorList>
            <person name="Varghese N."/>
            <person name="Submissions S."/>
        </authorList>
    </citation>
    <scope>NUCLEOTIDE SEQUENCE [LARGE SCALE GENOMIC DNA]</scope>
    <source>
        <strain evidence="14">SCA</strain>
    </source>
</reference>
<evidence type="ECO:0000256" key="9">
    <source>
        <dbReference type="HAMAP-Rule" id="MF_00148"/>
    </source>
</evidence>
<dbReference type="PROSITE" id="PS00130">
    <property type="entry name" value="U_DNA_GLYCOSYLASE"/>
    <property type="match status" value="1"/>
</dbReference>
<evidence type="ECO:0000256" key="11">
    <source>
        <dbReference type="RuleBase" id="RU003780"/>
    </source>
</evidence>
<dbReference type="EC" id="3.2.2.27" evidence="4 9"/>
<comment type="similarity">
    <text evidence="3 9 11">Belongs to the uracil-DNA glycosylase (UDG) superfamily. UNG family.</text>
</comment>
<dbReference type="InterPro" id="IPR002043">
    <property type="entry name" value="UDG_fam1"/>
</dbReference>
<dbReference type="GO" id="GO:0005737">
    <property type="term" value="C:cytoplasm"/>
    <property type="evidence" value="ECO:0007669"/>
    <property type="project" value="UniProtKB-SubCell"/>
</dbReference>